<name>A0AAW2I937_9NEOP</name>
<sequence length="398" mass="46453">MGNANSGELRRNNADVMANLMRQWNADIADDKSRKSESLYKKQWNTLTRNELHKKSGSFNGKSGWKSRKLRSGTQSVKSYQSYTRQKKQFSEGIEFLSENPLYEWKTRSMEELTVMKEDMQRKEIRALDTFRLSGRSKAKRHFRKRRRQKMEKEIESGMWTLSEKPPPPYDQISLKSTKSEESEKIFWKTSKLSLTELQDVERVGSQNMLWRSSKHIQTFCGENVIDVQEVSTVFEEDRTQKIICEADSNVVVTSTLKTAGRKRRFSRWTFLRHDNGPAPPMDAKKQPKSKRNASFRVPQKMYSKYNQSEKCSRDGRVNGKKRWKIFKETQGNKMLEKEEEDEEESCDCSCCSCNGCQSRETKEKLQEDSSSLVLSLTQALHSVTGITHFESRFESEE</sequence>
<comment type="caution">
    <text evidence="2">The sequence shown here is derived from an EMBL/GenBank/DDBJ whole genome shotgun (WGS) entry which is preliminary data.</text>
</comment>
<feature type="region of interest" description="Disordered" evidence="1">
    <location>
        <begin position="272"/>
        <end position="294"/>
    </location>
</feature>
<gene>
    <name evidence="2" type="ORF">PYX00_000161</name>
</gene>
<organism evidence="2">
    <name type="scientific">Menopon gallinae</name>
    <name type="common">poultry shaft louse</name>
    <dbReference type="NCBI Taxonomy" id="328185"/>
    <lineage>
        <taxon>Eukaryota</taxon>
        <taxon>Metazoa</taxon>
        <taxon>Ecdysozoa</taxon>
        <taxon>Arthropoda</taxon>
        <taxon>Hexapoda</taxon>
        <taxon>Insecta</taxon>
        <taxon>Pterygota</taxon>
        <taxon>Neoptera</taxon>
        <taxon>Paraneoptera</taxon>
        <taxon>Psocodea</taxon>
        <taxon>Troctomorpha</taxon>
        <taxon>Phthiraptera</taxon>
        <taxon>Amblycera</taxon>
        <taxon>Menoponidae</taxon>
        <taxon>Menopon</taxon>
    </lineage>
</organism>
<dbReference type="AlphaFoldDB" id="A0AAW2I937"/>
<proteinExistence type="predicted"/>
<dbReference type="EMBL" id="JARGDH010000001">
    <property type="protein sequence ID" value="KAL0278306.1"/>
    <property type="molecule type" value="Genomic_DNA"/>
</dbReference>
<accession>A0AAW2I937</accession>
<evidence type="ECO:0000256" key="1">
    <source>
        <dbReference type="SAM" id="MobiDB-lite"/>
    </source>
</evidence>
<reference evidence="2" key="1">
    <citation type="journal article" date="2024" name="Gigascience">
        <title>Chromosome-level genome of the poultry shaft louse Menopon gallinae provides insight into the host-switching and adaptive evolution of parasitic lice.</title>
        <authorList>
            <person name="Xu Y."/>
            <person name="Ma L."/>
            <person name="Liu S."/>
            <person name="Liang Y."/>
            <person name="Liu Q."/>
            <person name="He Z."/>
            <person name="Tian L."/>
            <person name="Duan Y."/>
            <person name="Cai W."/>
            <person name="Li H."/>
            <person name="Song F."/>
        </authorList>
    </citation>
    <scope>NUCLEOTIDE SEQUENCE</scope>
    <source>
        <strain evidence="2">Cailab_2023a</strain>
    </source>
</reference>
<evidence type="ECO:0000313" key="2">
    <source>
        <dbReference type="EMBL" id="KAL0278306.1"/>
    </source>
</evidence>
<protein>
    <submittedName>
        <fullName evidence="2">Uncharacterized protein</fullName>
    </submittedName>
</protein>